<reference evidence="2" key="1">
    <citation type="submission" date="2020-02" db="EMBL/GenBank/DDBJ databases">
        <authorList>
            <person name="Meier V. D."/>
        </authorList>
    </citation>
    <scope>NUCLEOTIDE SEQUENCE</scope>
    <source>
        <strain evidence="2">AVDCRST_MAG88</strain>
    </source>
</reference>
<organism evidence="2">
    <name type="scientific">uncultured Thermomicrobiales bacterium</name>
    <dbReference type="NCBI Taxonomy" id="1645740"/>
    <lineage>
        <taxon>Bacteria</taxon>
        <taxon>Pseudomonadati</taxon>
        <taxon>Thermomicrobiota</taxon>
        <taxon>Thermomicrobia</taxon>
        <taxon>Thermomicrobiales</taxon>
        <taxon>environmental samples</taxon>
    </lineage>
</organism>
<feature type="compositionally biased region" description="Basic and acidic residues" evidence="1">
    <location>
        <begin position="54"/>
        <end position="94"/>
    </location>
</feature>
<feature type="compositionally biased region" description="Basic and acidic residues" evidence="1">
    <location>
        <begin position="378"/>
        <end position="392"/>
    </location>
</feature>
<dbReference type="EC" id="1.1.5.2" evidence="2"/>
<protein>
    <submittedName>
        <fullName evidence="2">Glucose dehydrogenase, PQQ-dependent</fullName>
        <ecNumber evidence="2">1.1.5.2</ecNumber>
    </submittedName>
</protein>
<feature type="compositionally biased region" description="Low complexity" evidence="1">
    <location>
        <begin position="330"/>
        <end position="348"/>
    </location>
</feature>
<evidence type="ECO:0000256" key="1">
    <source>
        <dbReference type="SAM" id="MobiDB-lite"/>
    </source>
</evidence>
<feature type="compositionally biased region" description="Basic residues" evidence="1">
    <location>
        <begin position="296"/>
        <end position="309"/>
    </location>
</feature>
<feature type="compositionally biased region" description="Basic residues" evidence="1">
    <location>
        <begin position="234"/>
        <end position="243"/>
    </location>
</feature>
<feature type="region of interest" description="Disordered" evidence="1">
    <location>
        <begin position="17"/>
        <end position="559"/>
    </location>
</feature>
<feature type="compositionally biased region" description="Basic and acidic residues" evidence="1">
    <location>
        <begin position="462"/>
        <end position="489"/>
    </location>
</feature>
<dbReference type="GO" id="GO:0008876">
    <property type="term" value="F:quinoprotein glucose dehydrogenase activity"/>
    <property type="evidence" value="ECO:0007669"/>
    <property type="project" value="UniProtKB-EC"/>
</dbReference>
<gene>
    <name evidence="2" type="ORF">AVDCRST_MAG88-3039</name>
</gene>
<sequence length="585" mass="65909">EDGTLYFLLIFGDRDSLRPCRDRRADGPRRRDDARAPARRRQGAGELAASPPRLRGDPLRAARPDQPRERERPQGRLDDGAGRRRGGRHLDPRRPRGHAHRRGRLPLRHRRLGLGLQGRRARRQRPARLEDGPQDGPRLGRRRRLLRGRQSRRGAVGRQGRLAHAGRAPDRDQQGDRRRRLAAPARRPGQGRGGHGRAADREGHGDHRRGRGRVRHPRLARGHRPQDRQGGLAHPHHPRQGRARPRDLEVGARHGLERRRLHLGDGQLRSGHEHDHLGRGQPGSGLGRRVPAGRQPLHRQHARARRRHRQDQVALPAHAERPVRLRQRGGARAGRPARGPEGGAPRQPQRLRLRGRPQRRPVPLGLAVRQEGFLDQGPRPRDRQAGRVRPEQADPALPRQARPAEHRGDDLPGQHGRQELAADRLPPGPEALVHPGDRELQPDHQPGGEAGRLQAPGVLHRWRAEAARADHRQRDGDRRHDRQGGRQARDLLPAAGRHPGHARARLHRHALGRGRGAGRQDPGEALGVSHRLRRERPADDLHGRRQAARRDPGRPRRRLGQVVHRLHARAEEDPAGLGAVRLQPL</sequence>
<feature type="compositionally biased region" description="Basic and acidic residues" evidence="1">
    <location>
        <begin position="167"/>
        <end position="176"/>
    </location>
</feature>
<keyword evidence="2" id="KW-0560">Oxidoreductase</keyword>
<dbReference type="AlphaFoldDB" id="A0A6J4VFX2"/>
<dbReference type="EMBL" id="CADCWM010000732">
    <property type="protein sequence ID" value="CAA9578300.1"/>
    <property type="molecule type" value="Genomic_DNA"/>
</dbReference>
<accession>A0A6J4VFX2</accession>
<evidence type="ECO:0000313" key="2">
    <source>
        <dbReference type="EMBL" id="CAA9578300.1"/>
    </source>
</evidence>
<feature type="non-terminal residue" evidence="2">
    <location>
        <position position="1"/>
    </location>
</feature>
<feature type="region of interest" description="Disordered" evidence="1">
    <location>
        <begin position="566"/>
        <end position="585"/>
    </location>
</feature>
<feature type="compositionally biased region" description="Basic residues" evidence="1">
    <location>
        <begin position="349"/>
        <end position="359"/>
    </location>
</feature>
<feature type="compositionally biased region" description="Basic residues" evidence="1">
    <location>
        <begin position="498"/>
        <end position="512"/>
    </location>
</feature>
<feature type="compositionally biased region" description="Basic residues" evidence="1">
    <location>
        <begin position="95"/>
        <end position="112"/>
    </location>
</feature>
<feature type="compositionally biased region" description="Basic and acidic residues" evidence="1">
    <location>
        <begin position="535"/>
        <end position="554"/>
    </location>
</feature>
<feature type="compositionally biased region" description="Basic and acidic residues" evidence="1">
    <location>
        <begin position="402"/>
        <end position="422"/>
    </location>
</feature>
<feature type="compositionally biased region" description="Basic and acidic residues" evidence="1">
    <location>
        <begin position="244"/>
        <end position="255"/>
    </location>
</feature>
<proteinExistence type="predicted"/>
<feature type="compositionally biased region" description="Basic residues" evidence="1">
    <location>
        <begin position="206"/>
        <end position="223"/>
    </location>
</feature>
<feature type="compositionally biased region" description="Basic residues" evidence="1">
    <location>
        <begin position="139"/>
        <end position="152"/>
    </location>
</feature>
<name>A0A6J4VFX2_9BACT</name>
<feature type="non-terminal residue" evidence="2">
    <location>
        <position position="585"/>
    </location>
</feature>
<feature type="compositionally biased region" description="Basic and acidic residues" evidence="1">
    <location>
        <begin position="17"/>
        <end position="36"/>
    </location>
</feature>